<dbReference type="SUPFAM" id="SSF46785">
    <property type="entry name" value="Winged helix' DNA-binding domain"/>
    <property type="match status" value="1"/>
</dbReference>
<dbReference type="EMBL" id="RCWN01000001">
    <property type="protein sequence ID" value="RLQ87617.1"/>
    <property type="molecule type" value="Genomic_DNA"/>
</dbReference>
<dbReference type="GO" id="GO:0003700">
    <property type="term" value="F:DNA-binding transcription factor activity"/>
    <property type="evidence" value="ECO:0007669"/>
    <property type="project" value="InterPro"/>
</dbReference>
<evidence type="ECO:0000256" key="1">
    <source>
        <dbReference type="ARBA" id="ARBA00023015"/>
    </source>
</evidence>
<evidence type="ECO:0000256" key="2">
    <source>
        <dbReference type="ARBA" id="ARBA00023125"/>
    </source>
</evidence>
<dbReference type="InterPro" id="IPR036390">
    <property type="entry name" value="WH_DNA-bd_sf"/>
</dbReference>
<sequence length="107" mass="11492">MDATKILAALAHPARLSIIRQLRGCECACCGEMTSLTGLAQSTTSQHLRVLLDAGLVERRMAGTTSLYRLSDNAADLLRRTGELVSGLVPEDGCGCEMPIQEKVMTE</sequence>
<evidence type="ECO:0000259" key="4">
    <source>
        <dbReference type="PROSITE" id="PS50987"/>
    </source>
</evidence>
<organism evidence="5 6">
    <name type="scientific">Notoacmeibacter ruber</name>
    <dbReference type="NCBI Taxonomy" id="2670375"/>
    <lineage>
        <taxon>Bacteria</taxon>
        <taxon>Pseudomonadati</taxon>
        <taxon>Pseudomonadota</taxon>
        <taxon>Alphaproteobacteria</taxon>
        <taxon>Hyphomicrobiales</taxon>
        <taxon>Notoacmeibacteraceae</taxon>
        <taxon>Notoacmeibacter</taxon>
    </lineage>
</organism>
<dbReference type="InterPro" id="IPR036388">
    <property type="entry name" value="WH-like_DNA-bd_sf"/>
</dbReference>
<dbReference type="Pfam" id="PF12840">
    <property type="entry name" value="HTH_20"/>
    <property type="match status" value="1"/>
</dbReference>
<protein>
    <submittedName>
        <fullName evidence="5">Transcriptional regulator</fullName>
    </submittedName>
</protein>
<dbReference type="InterPro" id="IPR011991">
    <property type="entry name" value="ArsR-like_HTH"/>
</dbReference>
<evidence type="ECO:0000313" key="6">
    <source>
        <dbReference type="Proteomes" id="UP000281094"/>
    </source>
</evidence>
<name>A0A3L7JA43_9HYPH</name>
<gene>
    <name evidence="5" type="ORF">D8780_04760</name>
</gene>
<keyword evidence="2" id="KW-0238">DNA-binding</keyword>
<dbReference type="GO" id="GO:0003677">
    <property type="term" value="F:DNA binding"/>
    <property type="evidence" value="ECO:0007669"/>
    <property type="project" value="UniProtKB-KW"/>
</dbReference>
<keyword evidence="3" id="KW-0804">Transcription</keyword>
<dbReference type="PANTHER" id="PTHR43132">
    <property type="entry name" value="ARSENICAL RESISTANCE OPERON REPRESSOR ARSR-RELATED"/>
    <property type="match status" value="1"/>
</dbReference>
<accession>A0A3L7JA43</accession>
<evidence type="ECO:0000313" key="5">
    <source>
        <dbReference type="EMBL" id="RLQ87617.1"/>
    </source>
</evidence>
<dbReference type="NCBIfam" id="NF033788">
    <property type="entry name" value="HTH_metalloreg"/>
    <property type="match status" value="1"/>
</dbReference>
<proteinExistence type="predicted"/>
<feature type="domain" description="HTH arsR-type" evidence="4">
    <location>
        <begin position="1"/>
        <end position="89"/>
    </location>
</feature>
<reference evidence="5 6" key="1">
    <citation type="submission" date="2018-10" db="EMBL/GenBank/DDBJ databases">
        <title>Notoacmeibacter sp. M2BS9Y-3-1, whole genome shotgun sequence.</title>
        <authorList>
            <person name="Tuo L."/>
        </authorList>
    </citation>
    <scope>NUCLEOTIDE SEQUENCE [LARGE SCALE GENOMIC DNA]</scope>
    <source>
        <strain evidence="5 6">M2BS9Y-3-1</strain>
    </source>
</reference>
<dbReference type="PRINTS" id="PR00778">
    <property type="entry name" value="HTHARSR"/>
</dbReference>
<dbReference type="Gene3D" id="1.10.10.10">
    <property type="entry name" value="Winged helix-like DNA-binding domain superfamily/Winged helix DNA-binding domain"/>
    <property type="match status" value="1"/>
</dbReference>
<dbReference type="PROSITE" id="PS50987">
    <property type="entry name" value="HTH_ARSR_2"/>
    <property type="match status" value="1"/>
</dbReference>
<dbReference type="InterPro" id="IPR001845">
    <property type="entry name" value="HTH_ArsR_DNA-bd_dom"/>
</dbReference>
<keyword evidence="1" id="KW-0805">Transcription regulation</keyword>
<dbReference type="Proteomes" id="UP000281094">
    <property type="component" value="Unassembled WGS sequence"/>
</dbReference>
<keyword evidence="6" id="KW-1185">Reference proteome</keyword>
<dbReference type="InterPro" id="IPR051011">
    <property type="entry name" value="Metal_resp_trans_reg"/>
</dbReference>
<dbReference type="RefSeq" id="WP_121644586.1">
    <property type="nucleotide sequence ID" value="NZ_RCWN01000001.1"/>
</dbReference>
<evidence type="ECO:0000256" key="3">
    <source>
        <dbReference type="ARBA" id="ARBA00023163"/>
    </source>
</evidence>
<comment type="caution">
    <text evidence="5">The sequence shown here is derived from an EMBL/GenBank/DDBJ whole genome shotgun (WGS) entry which is preliminary data.</text>
</comment>
<dbReference type="PANTHER" id="PTHR43132:SF2">
    <property type="entry name" value="ARSENICAL RESISTANCE OPERON REPRESSOR ARSR-RELATED"/>
    <property type="match status" value="1"/>
</dbReference>
<dbReference type="CDD" id="cd00090">
    <property type="entry name" value="HTH_ARSR"/>
    <property type="match status" value="1"/>
</dbReference>
<dbReference type="SMART" id="SM00418">
    <property type="entry name" value="HTH_ARSR"/>
    <property type="match status" value="1"/>
</dbReference>
<dbReference type="AlphaFoldDB" id="A0A3L7JA43"/>